<feature type="domain" description="Peptidase M24" evidence="8">
    <location>
        <begin position="11"/>
        <end position="239"/>
    </location>
</feature>
<evidence type="ECO:0000256" key="6">
    <source>
        <dbReference type="HAMAP-Rule" id="MF_01974"/>
    </source>
</evidence>
<dbReference type="GO" id="GO:0006508">
    <property type="term" value="P:proteolysis"/>
    <property type="evidence" value="ECO:0007669"/>
    <property type="project" value="UniProtKB-KW"/>
</dbReference>
<feature type="binding site" evidence="6">
    <location>
        <position position="77"/>
    </location>
    <ligand>
        <name>substrate</name>
    </ligand>
</feature>
<evidence type="ECO:0000256" key="2">
    <source>
        <dbReference type="ARBA" id="ARBA00022438"/>
    </source>
</evidence>
<dbReference type="InterPro" id="IPR001714">
    <property type="entry name" value="Pept_M24_MAP"/>
</dbReference>
<proteinExistence type="inferred from homology"/>
<evidence type="ECO:0000256" key="5">
    <source>
        <dbReference type="ARBA" id="ARBA00022801"/>
    </source>
</evidence>
<evidence type="ECO:0000313" key="10">
    <source>
        <dbReference type="Proteomes" id="UP000197032"/>
    </source>
</evidence>
<sequence length="248" mass="26984">MIILKSDRELEYIRDACKVVAKTLLELKQAVEPGVTTKELDTLAENFILSQGARPAFKGYQGFPASICTSVNEEVVHGIPGLRRLQDGDIISIDVGAVINGYYGDAAVTLPVGEIDAEIERLLSVTEEALMAGIKRAVKDNRLGDVSHAIQKVVESNGFSVVRDYVGHGIGRNMHEEPQVPNFGLPGRGPRLKAGMTLAIEPMVNMGTHEVMTKEDNWTVVTKDLQPSAHFEHTIAVTEEGPEILTSL</sequence>
<feature type="binding site" evidence="6">
    <location>
        <position position="105"/>
    </location>
    <ligand>
        <name>a divalent metal cation</name>
        <dbReference type="ChEBI" id="CHEBI:60240"/>
        <label>1</label>
    </ligand>
</feature>
<evidence type="ECO:0000313" key="9">
    <source>
        <dbReference type="EMBL" id="GAW90888.1"/>
    </source>
</evidence>
<dbReference type="GO" id="GO:0004239">
    <property type="term" value="F:initiator methionyl aminopeptidase activity"/>
    <property type="evidence" value="ECO:0007669"/>
    <property type="project" value="UniProtKB-UniRule"/>
</dbReference>
<comment type="function">
    <text evidence="1 6">Removes the N-terminal methionine from nascent proteins. The N-terminal methionine is often cleaved when the second residue in the primary sequence is small and uncharged (Met-Ala-, Cys, Gly, Pro, Ser, Thr, or Val). Requires deformylation of the N(alpha)-formylated initiator methionine before it can be hydrolyzed.</text>
</comment>
<feature type="binding site" evidence="6">
    <location>
        <position position="168"/>
    </location>
    <ligand>
        <name>a divalent metal cation</name>
        <dbReference type="ChEBI" id="CHEBI:60240"/>
        <label>2</label>
        <note>catalytic</note>
    </ligand>
</feature>
<dbReference type="AlphaFoldDB" id="A0A1Z5HN48"/>
<dbReference type="Pfam" id="PF00557">
    <property type="entry name" value="Peptidase_M24"/>
    <property type="match status" value="1"/>
</dbReference>
<comment type="similarity">
    <text evidence="6">Belongs to the peptidase M24A family. Methionine aminopeptidase type 1 subfamily.</text>
</comment>
<dbReference type="GO" id="GO:0046872">
    <property type="term" value="F:metal ion binding"/>
    <property type="evidence" value="ECO:0007669"/>
    <property type="project" value="UniProtKB-UniRule"/>
</dbReference>
<evidence type="ECO:0000259" key="8">
    <source>
        <dbReference type="Pfam" id="PF00557"/>
    </source>
</evidence>
<comment type="catalytic activity">
    <reaction evidence="6 7">
        <text>Release of N-terminal amino acids, preferentially methionine, from peptides and arylamides.</text>
        <dbReference type="EC" id="3.4.11.18"/>
    </reaction>
</comment>
<evidence type="ECO:0000256" key="3">
    <source>
        <dbReference type="ARBA" id="ARBA00022670"/>
    </source>
</evidence>
<dbReference type="InterPro" id="IPR036005">
    <property type="entry name" value="Creatinase/aminopeptidase-like"/>
</dbReference>
<dbReference type="EMBL" id="BDGJ01000001">
    <property type="protein sequence ID" value="GAW90888.1"/>
    <property type="molecule type" value="Genomic_DNA"/>
</dbReference>
<keyword evidence="3 6" id="KW-0645">Protease</keyword>
<dbReference type="HAMAP" id="MF_01974">
    <property type="entry name" value="MetAP_1"/>
    <property type="match status" value="1"/>
</dbReference>
<comment type="subunit">
    <text evidence="6">Monomer.</text>
</comment>
<dbReference type="GO" id="GO:0070006">
    <property type="term" value="F:metalloaminopeptidase activity"/>
    <property type="evidence" value="ECO:0007669"/>
    <property type="project" value="UniProtKB-UniRule"/>
</dbReference>
<evidence type="ECO:0000256" key="7">
    <source>
        <dbReference type="RuleBase" id="RU003653"/>
    </source>
</evidence>
<dbReference type="Gene3D" id="3.90.230.10">
    <property type="entry name" value="Creatinase/methionine aminopeptidase superfamily"/>
    <property type="match status" value="1"/>
</dbReference>
<dbReference type="SUPFAM" id="SSF55920">
    <property type="entry name" value="Creatinase/aminopeptidase"/>
    <property type="match status" value="1"/>
</dbReference>
<keyword evidence="5 6" id="KW-0378">Hydrolase</keyword>
<dbReference type="PRINTS" id="PR00599">
    <property type="entry name" value="MAPEPTIDASE"/>
</dbReference>
<reference evidence="10" key="1">
    <citation type="journal article" date="2017" name="Appl. Environ. Microbiol.">
        <title>Genomic analysis of Calderihabitans maritimus KKC1, a thermophilic hydrogenogenic carboxydotrophic bacterium isolated from marine sediment.</title>
        <authorList>
            <person name="Omae K."/>
            <person name="Yoneda Y."/>
            <person name="Fukuyama Y."/>
            <person name="Yoshida T."/>
            <person name="Sako Y."/>
        </authorList>
    </citation>
    <scope>NUCLEOTIDE SEQUENCE [LARGE SCALE GENOMIC DNA]</scope>
    <source>
        <strain evidence="10">KKC1</strain>
    </source>
</reference>
<keyword evidence="2 6" id="KW-0031">Aminopeptidase</keyword>
<dbReference type="PROSITE" id="PS00680">
    <property type="entry name" value="MAP_1"/>
    <property type="match status" value="1"/>
</dbReference>
<dbReference type="InterPro" id="IPR000994">
    <property type="entry name" value="Pept_M24"/>
</dbReference>
<comment type="cofactor">
    <cofactor evidence="6">
        <name>Co(2+)</name>
        <dbReference type="ChEBI" id="CHEBI:48828"/>
    </cofactor>
    <cofactor evidence="6">
        <name>Zn(2+)</name>
        <dbReference type="ChEBI" id="CHEBI:29105"/>
    </cofactor>
    <cofactor evidence="6">
        <name>Mn(2+)</name>
        <dbReference type="ChEBI" id="CHEBI:29035"/>
    </cofactor>
    <cofactor evidence="6">
        <name>Fe(2+)</name>
        <dbReference type="ChEBI" id="CHEBI:29033"/>
    </cofactor>
    <text evidence="6">Binds 2 divalent metal cations per subunit. Has a high-affinity and a low affinity metal-binding site. The true nature of the physiological cofactor is under debate. The enzyme is active with cobalt, zinc, manganese or divalent iron ions. Most likely, methionine aminopeptidases function as mononuclear Fe(2+)-metalloproteases under physiological conditions, and the catalytically relevant metal-binding site has been assigned to the histidine-containing high-affinity site.</text>
</comment>
<dbReference type="CDD" id="cd01086">
    <property type="entry name" value="MetAP1"/>
    <property type="match status" value="1"/>
</dbReference>
<feature type="binding site" evidence="6">
    <location>
        <position position="105"/>
    </location>
    <ligand>
        <name>a divalent metal cation</name>
        <dbReference type="ChEBI" id="CHEBI:60240"/>
        <label>2</label>
        <note>catalytic</note>
    </ligand>
</feature>
<feature type="binding site" evidence="6">
    <location>
        <position position="201"/>
    </location>
    <ligand>
        <name>a divalent metal cation</name>
        <dbReference type="ChEBI" id="CHEBI:60240"/>
        <label>2</label>
        <note>catalytic</note>
    </ligand>
</feature>
<evidence type="ECO:0000256" key="4">
    <source>
        <dbReference type="ARBA" id="ARBA00022723"/>
    </source>
</evidence>
<dbReference type="Proteomes" id="UP000197032">
    <property type="component" value="Unassembled WGS sequence"/>
</dbReference>
<accession>A0A1Z5HN48</accession>
<keyword evidence="4 6" id="KW-0479">Metal-binding</keyword>
<feature type="binding site" evidence="6">
    <location>
        <position position="94"/>
    </location>
    <ligand>
        <name>a divalent metal cation</name>
        <dbReference type="ChEBI" id="CHEBI:60240"/>
        <label>1</label>
    </ligand>
</feature>
<feature type="binding site" evidence="6">
    <location>
        <position position="232"/>
    </location>
    <ligand>
        <name>a divalent metal cation</name>
        <dbReference type="ChEBI" id="CHEBI:60240"/>
        <label>1</label>
    </ligand>
</feature>
<dbReference type="NCBIfam" id="TIGR00500">
    <property type="entry name" value="met_pdase_I"/>
    <property type="match status" value="1"/>
</dbReference>
<organism evidence="9 10">
    <name type="scientific">Calderihabitans maritimus</name>
    <dbReference type="NCBI Taxonomy" id="1246530"/>
    <lineage>
        <taxon>Bacteria</taxon>
        <taxon>Bacillati</taxon>
        <taxon>Bacillota</taxon>
        <taxon>Clostridia</taxon>
        <taxon>Neomoorellales</taxon>
        <taxon>Calderihabitantaceae</taxon>
        <taxon>Calderihabitans</taxon>
    </lineage>
</organism>
<dbReference type="RefSeq" id="WP_088552503.1">
    <property type="nucleotide sequence ID" value="NZ_BDGJ01000001.1"/>
</dbReference>
<dbReference type="GO" id="GO:0005829">
    <property type="term" value="C:cytosol"/>
    <property type="evidence" value="ECO:0007669"/>
    <property type="project" value="TreeGrafter"/>
</dbReference>
<name>A0A1Z5HN48_9FIRM</name>
<comment type="caution">
    <text evidence="9">The sequence shown here is derived from an EMBL/GenBank/DDBJ whole genome shotgun (WGS) entry which is preliminary data.</text>
</comment>
<evidence type="ECO:0000256" key="1">
    <source>
        <dbReference type="ARBA" id="ARBA00002521"/>
    </source>
</evidence>
<feature type="binding site" evidence="6">
    <location>
        <position position="175"/>
    </location>
    <ligand>
        <name>substrate</name>
    </ligand>
</feature>
<dbReference type="EC" id="3.4.11.18" evidence="6 7"/>
<dbReference type="OrthoDB" id="9802055at2"/>
<gene>
    <name evidence="6" type="primary">map</name>
    <name evidence="9" type="ORF">KKC1_00500</name>
</gene>
<keyword evidence="10" id="KW-1185">Reference proteome</keyword>
<dbReference type="InterPro" id="IPR002467">
    <property type="entry name" value="Pept_M24A_MAP1"/>
</dbReference>
<protein>
    <recommendedName>
        <fullName evidence="6 7">Methionine aminopeptidase</fullName>
        <shortName evidence="6">MAP</shortName>
        <shortName evidence="6">MetAP</shortName>
        <ecNumber evidence="6 7">3.4.11.18</ecNumber>
    </recommendedName>
    <alternativeName>
        <fullName evidence="6">Peptidase M</fullName>
    </alternativeName>
</protein>
<feature type="binding site" evidence="6">
    <location>
        <position position="232"/>
    </location>
    <ligand>
        <name>a divalent metal cation</name>
        <dbReference type="ChEBI" id="CHEBI:60240"/>
        <label>2</label>
        <note>catalytic</note>
    </ligand>
</feature>
<dbReference type="PANTHER" id="PTHR43330">
    <property type="entry name" value="METHIONINE AMINOPEPTIDASE"/>
    <property type="match status" value="1"/>
</dbReference>
<dbReference type="PANTHER" id="PTHR43330:SF27">
    <property type="entry name" value="METHIONINE AMINOPEPTIDASE"/>
    <property type="match status" value="1"/>
</dbReference>